<dbReference type="InterPro" id="IPR009061">
    <property type="entry name" value="DNA-bd_dom_put_sf"/>
</dbReference>
<dbReference type="KEGG" id="rsu:NHU_01433"/>
<feature type="region of interest" description="Disordered" evidence="1">
    <location>
        <begin position="132"/>
        <end position="293"/>
    </location>
</feature>
<gene>
    <name evidence="3" type="ORF">NHU_01433</name>
</gene>
<evidence type="ECO:0000313" key="3">
    <source>
        <dbReference type="EMBL" id="BAQ68591.1"/>
    </source>
</evidence>
<dbReference type="PATRIC" id="fig|35806.4.peg.1478"/>
<reference evidence="3 4" key="1">
    <citation type="submission" date="2015-02" db="EMBL/GenBank/DDBJ databases">
        <title>Genome sequene of Rhodovulum sulfidophilum DSM 2351.</title>
        <authorList>
            <person name="Nagao N."/>
        </authorList>
    </citation>
    <scope>NUCLEOTIDE SEQUENCE [LARGE SCALE GENOMIC DNA]</scope>
    <source>
        <strain evidence="3 4">DSM 2351</strain>
    </source>
</reference>
<organism evidence="3 4">
    <name type="scientific">Rhodovulum sulfidophilum</name>
    <name type="common">Rhodobacter sulfidophilus</name>
    <dbReference type="NCBI Taxonomy" id="35806"/>
    <lineage>
        <taxon>Bacteria</taxon>
        <taxon>Pseudomonadati</taxon>
        <taxon>Pseudomonadota</taxon>
        <taxon>Alphaproteobacteria</taxon>
        <taxon>Rhodobacterales</taxon>
        <taxon>Paracoccaceae</taxon>
        <taxon>Rhodovulum</taxon>
    </lineage>
</organism>
<feature type="domain" description="HTH merR-type" evidence="2">
    <location>
        <begin position="12"/>
        <end position="81"/>
    </location>
</feature>
<dbReference type="GO" id="GO:0006355">
    <property type="term" value="P:regulation of DNA-templated transcription"/>
    <property type="evidence" value="ECO:0007669"/>
    <property type="project" value="InterPro"/>
</dbReference>
<evidence type="ECO:0000313" key="4">
    <source>
        <dbReference type="Proteomes" id="UP000064912"/>
    </source>
</evidence>
<dbReference type="GO" id="GO:0003677">
    <property type="term" value="F:DNA binding"/>
    <property type="evidence" value="ECO:0007669"/>
    <property type="project" value="InterPro"/>
</dbReference>
<dbReference type="EMBL" id="AP014800">
    <property type="protein sequence ID" value="BAQ68591.1"/>
    <property type="molecule type" value="Genomic_DNA"/>
</dbReference>
<name>A0A0D6B0N9_RHOSU</name>
<proteinExistence type="predicted"/>
<evidence type="ECO:0000256" key="1">
    <source>
        <dbReference type="SAM" id="MobiDB-lite"/>
    </source>
</evidence>
<dbReference type="Pfam" id="PF13411">
    <property type="entry name" value="MerR_1"/>
    <property type="match status" value="1"/>
</dbReference>
<evidence type="ECO:0000259" key="2">
    <source>
        <dbReference type="SMART" id="SM00422"/>
    </source>
</evidence>
<dbReference type="AlphaFoldDB" id="A0A0D6B0N9"/>
<feature type="compositionally biased region" description="Low complexity" evidence="1">
    <location>
        <begin position="203"/>
        <end position="212"/>
    </location>
</feature>
<feature type="compositionally biased region" description="Pro residues" evidence="1">
    <location>
        <begin position="259"/>
        <end position="269"/>
    </location>
</feature>
<dbReference type="SMART" id="SM00422">
    <property type="entry name" value="HTH_MERR"/>
    <property type="match status" value="1"/>
</dbReference>
<feature type="compositionally biased region" description="Low complexity" evidence="1">
    <location>
        <begin position="246"/>
        <end position="258"/>
    </location>
</feature>
<dbReference type="Gene3D" id="1.10.1660.10">
    <property type="match status" value="1"/>
</dbReference>
<accession>A0A0D6B0N9</accession>
<dbReference type="InterPro" id="IPR000551">
    <property type="entry name" value="MerR-type_HTH_dom"/>
</dbReference>
<protein>
    <submittedName>
        <fullName evidence="3">Transcriptional regulator, MerR family</fullName>
    </submittedName>
</protein>
<dbReference type="eggNOG" id="COG0789">
    <property type="taxonomic scope" value="Bacteria"/>
</dbReference>
<sequence length="334" mass="35077">MATDKSPEAFRTISEVSTWLDTPAHVLRFWESRFTQVKPVKRAGGRRYYRPSDMLLLGGIKRLLHEDGLTIRGVQKILREEGVRHVAALSQPLDEADAADLADATDPDIEAPMALDAQAEAAEILPMRRRPAPEPDEAILPGPDSGPPRQQAPSAPTPTPTPSSPNGAASTDDDEVLAPPSPDAPAFDVDPEQTAPEPPVARPPVAQAPTPAGLRQSPALDEGTPAPETATDSMPPEAEDLPSGMTEPAEAAPAAAPTAAPPEQPPIPQPLGADLPGTDPADDDPAFVPAGLPTRSRLLKHGLQRLLDADPDAAGRAAERLARVVLSIETAAHD</sequence>
<dbReference type="Proteomes" id="UP000064912">
    <property type="component" value="Chromosome"/>
</dbReference>
<dbReference type="CDD" id="cd04765">
    <property type="entry name" value="HTH_MlrA-like_sg2"/>
    <property type="match status" value="1"/>
</dbReference>
<dbReference type="SUPFAM" id="SSF46955">
    <property type="entry name" value="Putative DNA-binding domain"/>
    <property type="match status" value="1"/>
</dbReference>